<evidence type="ECO:0000313" key="1">
    <source>
        <dbReference type="EMBL" id="TLD43264.1"/>
    </source>
</evidence>
<dbReference type="EMBL" id="SULG01000005">
    <property type="protein sequence ID" value="TLD43264.1"/>
    <property type="molecule type" value="Genomic_DNA"/>
</dbReference>
<comment type="caution">
    <text evidence="1">The sequence shown here is derived from an EMBL/GenBank/DDBJ whole genome shotgun (WGS) entry which is preliminary data.</text>
</comment>
<dbReference type="AlphaFoldDB" id="A0A533QF19"/>
<name>A0A533QF19_9BACT</name>
<organism evidence="1 2">
    <name type="scientific">Candidatus Jettenia ecosi</name>
    <dbReference type="NCBI Taxonomy" id="2494326"/>
    <lineage>
        <taxon>Bacteria</taxon>
        <taxon>Pseudomonadati</taxon>
        <taxon>Planctomycetota</taxon>
        <taxon>Candidatus Brocadiia</taxon>
        <taxon>Candidatus Brocadiales</taxon>
        <taxon>Candidatus Brocadiaceae</taxon>
        <taxon>Candidatus Jettenia</taxon>
    </lineage>
</organism>
<accession>A0A533QF19</accession>
<evidence type="ECO:0000313" key="2">
    <source>
        <dbReference type="Proteomes" id="UP000319783"/>
    </source>
</evidence>
<protein>
    <submittedName>
        <fullName evidence="1">CRISPR-associated protein, Cas5t family</fullName>
    </submittedName>
</protein>
<reference evidence="1 2" key="1">
    <citation type="submission" date="2019-04" db="EMBL/GenBank/DDBJ databases">
        <title>Genome of a novel bacterium Candidatus Jettenia ecosi reconstructed from metagenome of an anammox bioreactor.</title>
        <authorList>
            <person name="Mardanov A.V."/>
            <person name="Beletsky A.V."/>
            <person name="Ravin N.V."/>
            <person name="Botchkova E.A."/>
            <person name="Litti Y.V."/>
            <person name="Nozhevnikova A.N."/>
        </authorList>
    </citation>
    <scope>NUCLEOTIDE SEQUENCE [LARGE SCALE GENOMIC DNA]</scope>
    <source>
        <strain evidence="1">J2</strain>
    </source>
</reference>
<dbReference type="CDD" id="cd09693">
    <property type="entry name" value="Cas5_I"/>
    <property type="match status" value="1"/>
</dbReference>
<gene>
    <name evidence="1" type="ORF">JETT_0433</name>
</gene>
<proteinExistence type="predicted"/>
<dbReference type="Proteomes" id="UP000319783">
    <property type="component" value="Unassembled WGS sequence"/>
</dbReference>
<sequence length="238" mass="27202">MATHNFIYACISGWTATFKMPLFYSNTGVKGSMPTMNIPPYTTIVGMLGNMVGRDLEPEEVKRIGFIFKYDKKGVDLEKLESYTLDTEKNIIKRNIGTTNPTQREFLIRPKLHIYLENVDFFESRFSEPFNIPCFGRSQDIAWIETLTNGKQYEIVDAEEIQQGMVRNTLVPFPQEGTSGIIVPLANYFNNFQLGHFRDVGGVDRYQVVSKPALVKRSSLFKVSNREDCVIYMHSIIG</sequence>